<feature type="transmembrane region" description="Helical" evidence="9">
    <location>
        <begin position="410"/>
        <end position="433"/>
    </location>
</feature>
<keyword evidence="7 9" id="KW-0472">Membrane</keyword>
<evidence type="ECO:0000256" key="8">
    <source>
        <dbReference type="SAM" id="MobiDB-lite"/>
    </source>
</evidence>
<evidence type="ECO:0000313" key="11">
    <source>
        <dbReference type="EMBL" id="KAG7165950.1"/>
    </source>
</evidence>
<keyword evidence="12" id="KW-1185">Reference proteome</keyword>
<dbReference type="PANTHER" id="PTHR48021:SF1">
    <property type="entry name" value="GH07001P-RELATED"/>
    <property type="match status" value="1"/>
</dbReference>
<protein>
    <submittedName>
        <fullName evidence="11">Facilitated trehalose transporter Tret1-like 6</fullName>
    </submittedName>
</protein>
<feature type="transmembrane region" description="Helical" evidence="9">
    <location>
        <begin position="107"/>
        <end position="126"/>
    </location>
</feature>
<evidence type="ECO:0000256" key="3">
    <source>
        <dbReference type="ARBA" id="ARBA00022475"/>
    </source>
</evidence>
<feature type="compositionally biased region" description="Basic and acidic residues" evidence="8">
    <location>
        <begin position="70"/>
        <end position="83"/>
    </location>
</feature>
<evidence type="ECO:0000256" key="2">
    <source>
        <dbReference type="ARBA" id="ARBA00022448"/>
    </source>
</evidence>
<feature type="transmembrane region" description="Helical" evidence="9">
    <location>
        <begin position="482"/>
        <end position="506"/>
    </location>
</feature>
<feature type="domain" description="Major facilitator superfamily (MFS) profile" evidence="10">
    <location>
        <begin position="105"/>
        <end position="537"/>
    </location>
</feature>
<dbReference type="Gene3D" id="1.20.1250.20">
    <property type="entry name" value="MFS general substrate transporter like domains"/>
    <property type="match status" value="1"/>
</dbReference>
<dbReference type="GO" id="GO:0022857">
    <property type="term" value="F:transmembrane transporter activity"/>
    <property type="evidence" value="ECO:0007669"/>
    <property type="project" value="InterPro"/>
</dbReference>
<name>A0A8J5MVG9_HOMAM</name>
<feature type="transmembrane region" description="Helical" evidence="9">
    <location>
        <begin position="512"/>
        <end position="533"/>
    </location>
</feature>
<dbReference type="InterPro" id="IPR050549">
    <property type="entry name" value="MFS_Trehalose_Transporter"/>
</dbReference>
<evidence type="ECO:0000259" key="10">
    <source>
        <dbReference type="PROSITE" id="PS50850"/>
    </source>
</evidence>
<comment type="caution">
    <text evidence="11">The sequence shown here is derived from an EMBL/GenBank/DDBJ whole genome shotgun (WGS) entry which is preliminary data.</text>
</comment>
<keyword evidence="6 9" id="KW-1133">Transmembrane helix</keyword>
<dbReference type="AlphaFoldDB" id="A0A8J5MVG9"/>
<feature type="transmembrane region" description="Helical" evidence="9">
    <location>
        <begin position="445"/>
        <end position="470"/>
    </location>
</feature>
<comment type="subcellular location">
    <subcellularLocation>
        <location evidence="1">Cell membrane</location>
        <topology evidence="1">Multi-pass membrane protein</topology>
    </subcellularLocation>
</comment>
<feature type="transmembrane region" description="Helical" evidence="9">
    <location>
        <begin position="261"/>
        <end position="279"/>
    </location>
</feature>
<evidence type="ECO:0000313" key="12">
    <source>
        <dbReference type="Proteomes" id="UP000747542"/>
    </source>
</evidence>
<dbReference type="InterPro" id="IPR020846">
    <property type="entry name" value="MFS_dom"/>
</dbReference>
<keyword evidence="5 9" id="KW-0812">Transmembrane</keyword>
<dbReference type="EMBL" id="JAHLQT010023139">
    <property type="protein sequence ID" value="KAG7165950.1"/>
    <property type="molecule type" value="Genomic_DNA"/>
</dbReference>
<reference evidence="11" key="1">
    <citation type="journal article" date="2021" name="Sci. Adv.">
        <title>The American lobster genome reveals insights on longevity, neural, and immune adaptations.</title>
        <authorList>
            <person name="Polinski J.M."/>
            <person name="Zimin A.V."/>
            <person name="Clark K.F."/>
            <person name="Kohn A.B."/>
            <person name="Sadowski N."/>
            <person name="Timp W."/>
            <person name="Ptitsyn A."/>
            <person name="Khanna P."/>
            <person name="Romanova D.Y."/>
            <person name="Williams P."/>
            <person name="Greenwood S.J."/>
            <person name="Moroz L.L."/>
            <person name="Walt D.R."/>
            <person name="Bodnar A.G."/>
        </authorList>
    </citation>
    <scope>NUCLEOTIDE SEQUENCE</scope>
    <source>
        <strain evidence="11">GMGI-L3</strain>
    </source>
</reference>
<feature type="transmembrane region" description="Helical" evidence="9">
    <location>
        <begin position="346"/>
        <end position="368"/>
    </location>
</feature>
<keyword evidence="4" id="KW-0762">Sugar transport</keyword>
<keyword evidence="3" id="KW-1003">Cell membrane</keyword>
<evidence type="ECO:0000256" key="6">
    <source>
        <dbReference type="ARBA" id="ARBA00022989"/>
    </source>
</evidence>
<dbReference type="Proteomes" id="UP000747542">
    <property type="component" value="Unassembled WGS sequence"/>
</dbReference>
<evidence type="ECO:0000256" key="7">
    <source>
        <dbReference type="ARBA" id="ARBA00023136"/>
    </source>
</evidence>
<dbReference type="Pfam" id="PF00083">
    <property type="entry name" value="Sugar_tr"/>
    <property type="match status" value="1"/>
</dbReference>
<dbReference type="InterPro" id="IPR005828">
    <property type="entry name" value="MFS_sugar_transport-like"/>
</dbReference>
<evidence type="ECO:0000256" key="4">
    <source>
        <dbReference type="ARBA" id="ARBA00022597"/>
    </source>
</evidence>
<organism evidence="11 12">
    <name type="scientific">Homarus americanus</name>
    <name type="common">American lobster</name>
    <dbReference type="NCBI Taxonomy" id="6706"/>
    <lineage>
        <taxon>Eukaryota</taxon>
        <taxon>Metazoa</taxon>
        <taxon>Ecdysozoa</taxon>
        <taxon>Arthropoda</taxon>
        <taxon>Crustacea</taxon>
        <taxon>Multicrustacea</taxon>
        <taxon>Malacostraca</taxon>
        <taxon>Eumalacostraca</taxon>
        <taxon>Eucarida</taxon>
        <taxon>Decapoda</taxon>
        <taxon>Pleocyemata</taxon>
        <taxon>Astacidea</taxon>
        <taxon>Nephropoidea</taxon>
        <taxon>Nephropidae</taxon>
        <taxon>Homarus</taxon>
    </lineage>
</organism>
<dbReference type="FunFam" id="1.20.1250.20:FF:000218">
    <property type="entry name" value="facilitated trehalose transporter Tret1"/>
    <property type="match status" value="1"/>
</dbReference>
<accession>A0A8J5MVG9</accession>
<proteinExistence type="predicted"/>
<feature type="region of interest" description="Disordered" evidence="8">
    <location>
        <begin position="56"/>
        <end position="99"/>
    </location>
</feature>
<feature type="transmembrane region" description="Helical" evidence="9">
    <location>
        <begin position="380"/>
        <end position="403"/>
    </location>
</feature>
<dbReference type="PROSITE" id="PS50850">
    <property type="entry name" value="MFS"/>
    <property type="match status" value="1"/>
</dbReference>
<gene>
    <name evidence="11" type="primary">Tret1-L6</name>
    <name evidence="11" type="ORF">Hamer_G011865</name>
</gene>
<dbReference type="SUPFAM" id="SSF103473">
    <property type="entry name" value="MFS general substrate transporter"/>
    <property type="match status" value="1"/>
</dbReference>
<feature type="transmembrane region" description="Helical" evidence="9">
    <location>
        <begin position="199"/>
        <end position="221"/>
    </location>
</feature>
<evidence type="ECO:0000256" key="5">
    <source>
        <dbReference type="ARBA" id="ARBA00022692"/>
    </source>
</evidence>
<feature type="transmembrane region" description="Helical" evidence="9">
    <location>
        <begin position="146"/>
        <end position="168"/>
    </location>
</feature>
<keyword evidence="2" id="KW-0813">Transport</keyword>
<sequence length="557" mass="61454">MVLEPKTLAAAMAREDLKETHQETPSHQVNGGHHEGTELTLFMDDKVSVNVVTKSKEKEPLMKTSSPTRRTTEMTRTKEERPTLESSSPAQKRLHTKKDSHIRSSSLTMTVVSCLAALNLGLIYAYPAVALARWEEAGVNHTTTEITWFASTPMVVSVVVSVVSGVVMESLGVRCGLLLCLPFLTLSWIMIAITHEFWVLLLARVIQGFVASMFMVAITVYPVEVSAVRWRGIMVGVSEAMVMLGAFFTYLAGLVLFPSTLAYTFVGVTVPQVFCFYFMRESPLWLTRQDRDDDAAVSLACLRGPGVDITWELEQIKANVYSERIQKPSASEQLLLLRKPVYLKPILLCVLVLLFKELTGQFAAMAYAVKIFQMAGSTLNPYWCAVVMGAVRFLPCFASWALIERVPRRVLLCSCMTIASFSLATLGAFLWFWSWSDEGLPASLGWIPLTCLSVFTLSFGSGIGPTSWTLVAELIPSQVRNVGAGIINSSFSLFLFLVGLTFPFAVEYLGVGAVYIVYSVCSLVGVIFVVTCLPETKGSTFDEIQIALDNKWNSNVV</sequence>
<dbReference type="GO" id="GO:0005886">
    <property type="term" value="C:plasma membrane"/>
    <property type="evidence" value="ECO:0007669"/>
    <property type="project" value="UniProtKB-SubCell"/>
</dbReference>
<feature type="transmembrane region" description="Helical" evidence="9">
    <location>
        <begin position="175"/>
        <end position="193"/>
    </location>
</feature>
<feature type="transmembrane region" description="Helical" evidence="9">
    <location>
        <begin position="233"/>
        <end position="255"/>
    </location>
</feature>
<evidence type="ECO:0000256" key="1">
    <source>
        <dbReference type="ARBA" id="ARBA00004651"/>
    </source>
</evidence>
<dbReference type="InterPro" id="IPR036259">
    <property type="entry name" value="MFS_trans_sf"/>
</dbReference>
<dbReference type="PANTHER" id="PTHR48021">
    <property type="match status" value="1"/>
</dbReference>
<evidence type="ECO:0000256" key="9">
    <source>
        <dbReference type="SAM" id="Phobius"/>
    </source>
</evidence>